<feature type="region of interest" description="Disordered" evidence="1">
    <location>
        <begin position="1"/>
        <end position="51"/>
    </location>
</feature>
<reference evidence="2 3" key="1">
    <citation type="journal article" date="2019" name="Int. J. Syst. Evol. Microbiol.">
        <title>The Global Catalogue of Microorganisms (GCM) 10K type strain sequencing project: providing services to taxonomists for standard genome sequencing and annotation.</title>
        <authorList>
            <consortium name="The Broad Institute Genomics Platform"/>
            <consortium name="The Broad Institute Genome Sequencing Center for Infectious Disease"/>
            <person name="Wu L."/>
            <person name="Ma J."/>
        </authorList>
    </citation>
    <scope>NUCLEOTIDE SEQUENCE [LARGE SCALE GENOMIC DNA]</scope>
    <source>
        <strain evidence="2 3">JCM 15572</strain>
    </source>
</reference>
<gene>
    <name evidence="2" type="ORF">GCM10009804_18860</name>
</gene>
<proteinExistence type="predicted"/>
<accession>A0ABN2CS16</accession>
<protein>
    <submittedName>
        <fullName evidence="2">Uncharacterized protein</fullName>
    </submittedName>
</protein>
<feature type="compositionally biased region" description="Polar residues" evidence="1">
    <location>
        <begin position="42"/>
        <end position="51"/>
    </location>
</feature>
<comment type="caution">
    <text evidence="2">The sequence shown here is derived from an EMBL/GenBank/DDBJ whole genome shotgun (WGS) entry which is preliminary data.</text>
</comment>
<sequence length="70" mass="7715">MHSPNRFGAANRPLQGYNPPRSTHTTTPKPVWGAQHPASTKPVGTTPDTELSWSGWSAQLQADYWTVMLP</sequence>
<evidence type="ECO:0000313" key="3">
    <source>
        <dbReference type="Proteomes" id="UP001501705"/>
    </source>
</evidence>
<organism evidence="2 3">
    <name type="scientific">Kribbella hippodromi</name>
    <dbReference type="NCBI Taxonomy" id="434347"/>
    <lineage>
        <taxon>Bacteria</taxon>
        <taxon>Bacillati</taxon>
        <taxon>Actinomycetota</taxon>
        <taxon>Actinomycetes</taxon>
        <taxon>Propionibacteriales</taxon>
        <taxon>Kribbellaceae</taxon>
        <taxon>Kribbella</taxon>
    </lineage>
</organism>
<keyword evidence="3" id="KW-1185">Reference proteome</keyword>
<dbReference type="Proteomes" id="UP001501705">
    <property type="component" value="Unassembled WGS sequence"/>
</dbReference>
<dbReference type="EMBL" id="BAAAPH010000005">
    <property type="protein sequence ID" value="GAA1562398.1"/>
    <property type="molecule type" value="Genomic_DNA"/>
</dbReference>
<name>A0ABN2CS16_9ACTN</name>
<evidence type="ECO:0000256" key="1">
    <source>
        <dbReference type="SAM" id="MobiDB-lite"/>
    </source>
</evidence>
<evidence type="ECO:0000313" key="2">
    <source>
        <dbReference type="EMBL" id="GAA1562398.1"/>
    </source>
</evidence>